<proteinExistence type="inferred from homology"/>
<feature type="chain" id="PRO_5007870866" evidence="8">
    <location>
        <begin position="27"/>
        <end position="407"/>
    </location>
</feature>
<evidence type="ECO:0000256" key="2">
    <source>
        <dbReference type="ARBA" id="ARBA00008163"/>
    </source>
</evidence>
<keyword evidence="7" id="KW-0998">Cell outer membrane</keyword>
<comment type="similarity">
    <text evidence="2">Belongs to the OmpP1/FadL family.</text>
</comment>
<dbReference type="GO" id="GO:0015483">
    <property type="term" value="F:long-chain fatty acid transporting porin activity"/>
    <property type="evidence" value="ECO:0007669"/>
    <property type="project" value="TreeGrafter"/>
</dbReference>
<keyword evidence="6" id="KW-0472">Membrane</keyword>
<reference evidence="9 10" key="1">
    <citation type="journal article" date="2016" name="Front. Microbiol.">
        <title>Comparative Genomic Analysis Reveals a Diverse Repertoire of Genes Involved in Prokaryote-Eukaryote Interactions within the Pseudovibrio Genus.</title>
        <authorList>
            <person name="Romano S."/>
            <person name="Fernandez-Guerra A."/>
            <person name="Reen F.J."/>
            <person name="Glockner F.O."/>
            <person name="Crowley S.P."/>
            <person name="O'Sullivan O."/>
            <person name="Cotter P.D."/>
            <person name="Adams C."/>
            <person name="Dobson A.D."/>
            <person name="O'Gara F."/>
        </authorList>
    </citation>
    <scope>NUCLEOTIDE SEQUENCE [LARGE SCALE GENOMIC DNA]</scope>
    <source>
        <strain evidence="9 10">Ad2</strain>
    </source>
</reference>
<dbReference type="Proteomes" id="UP000076577">
    <property type="component" value="Unassembled WGS sequence"/>
</dbReference>
<name>A0A166AUW4_9HYPH</name>
<evidence type="ECO:0000256" key="6">
    <source>
        <dbReference type="ARBA" id="ARBA00023136"/>
    </source>
</evidence>
<evidence type="ECO:0000313" key="9">
    <source>
        <dbReference type="EMBL" id="KZL21581.1"/>
    </source>
</evidence>
<evidence type="ECO:0000256" key="7">
    <source>
        <dbReference type="ARBA" id="ARBA00023237"/>
    </source>
</evidence>
<dbReference type="AlphaFoldDB" id="A0A166AUW4"/>
<dbReference type="STRING" id="989403.SAMN05421798_106151"/>
<evidence type="ECO:0000313" key="10">
    <source>
        <dbReference type="Proteomes" id="UP000076577"/>
    </source>
</evidence>
<evidence type="ECO:0000256" key="4">
    <source>
        <dbReference type="ARBA" id="ARBA00022692"/>
    </source>
</evidence>
<keyword evidence="3" id="KW-1134">Transmembrane beta strand</keyword>
<organism evidence="9 10">
    <name type="scientific">Pseudovibrio axinellae</name>
    <dbReference type="NCBI Taxonomy" id="989403"/>
    <lineage>
        <taxon>Bacteria</taxon>
        <taxon>Pseudomonadati</taxon>
        <taxon>Pseudomonadota</taxon>
        <taxon>Alphaproteobacteria</taxon>
        <taxon>Hyphomicrobiales</taxon>
        <taxon>Stappiaceae</taxon>
        <taxon>Pseudovibrio</taxon>
    </lineage>
</organism>
<protein>
    <submittedName>
        <fullName evidence="9">Long-chain fatty acid transport protein</fullName>
    </submittedName>
</protein>
<feature type="signal peptide" evidence="8">
    <location>
        <begin position="1"/>
        <end position="26"/>
    </location>
</feature>
<keyword evidence="4" id="KW-0812">Transmembrane</keyword>
<dbReference type="RefSeq" id="WP_068002679.1">
    <property type="nucleotide sequence ID" value="NZ_FOFM01000006.1"/>
</dbReference>
<dbReference type="Gene3D" id="2.40.160.60">
    <property type="entry name" value="Outer membrane protein transport protein (OMPP1/FadL/TodX)"/>
    <property type="match status" value="1"/>
</dbReference>
<dbReference type="EMBL" id="LMCB01000004">
    <property type="protein sequence ID" value="KZL21581.1"/>
    <property type="molecule type" value="Genomic_DNA"/>
</dbReference>
<dbReference type="GO" id="GO:0009279">
    <property type="term" value="C:cell outer membrane"/>
    <property type="evidence" value="ECO:0007669"/>
    <property type="project" value="UniProtKB-SubCell"/>
</dbReference>
<dbReference type="PANTHER" id="PTHR35093">
    <property type="entry name" value="OUTER MEMBRANE PROTEIN NMB0088-RELATED"/>
    <property type="match status" value="1"/>
</dbReference>
<gene>
    <name evidence="9" type="primary">fadL</name>
    <name evidence="9" type="ORF">PsAD2_00880</name>
</gene>
<dbReference type="SUPFAM" id="SSF56935">
    <property type="entry name" value="Porins"/>
    <property type="match status" value="1"/>
</dbReference>
<dbReference type="Pfam" id="PF03349">
    <property type="entry name" value="Toluene_X"/>
    <property type="match status" value="1"/>
</dbReference>
<evidence type="ECO:0000256" key="5">
    <source>
        <dbReference type="ARBA" id="ARBA00022729"/>
    </source>
</evidence>
<dbReference type="OrthoDB" id="6679728at2"/>
<evidence type="ECO:0000256" key="3">
    <source>
        <dbReference type="ARBA" id="ARBA00022452"/>
    </source>
</evidence>
<keyword evidence="5 8" id="KW-0732">Signal</keyword>
<comment type="subcellular location">
    <subcellularLocation>
        <location evidence="1">Cell outer membrane</location>
        <topology evidence="1">Multi-pass membrane protein</topology>
    </subcellularLocation>
</comment>
<keyword evidence="10" id="KW-1185">Reference proteome</keyword>
<sequence length="407" mass="43433">MRFLKSATRGAVAGCFVMAGSGAAFAGGWDTMGVGTLDLLFAPERFVVEGGATYLDRNTDYDVTSASDQLGRQTTSGSTSERVTPNIWNYQFGVKGRVLENVDCLGRAYNPYGIIESMDPTWAARYAGYETNATTLGLDATCSYTFQAGEGRSIRAIAGIRGLDLTYQSDSMLPGVLVNPALTDDYVSGAELKSKGMSWGWRAGVAYEIPAYALRASLVYDSQIAMDLEGETYIRDVPDGLGGTTTITGDAYSSITAPQSVELNIQSGIAPGWLASFGVKWVDWSGIDRLVVKDESGDLSTDRALNFKDGWTVEAGVGHQLNEKLTLGGSVQWDRGVGGSYSDSYSFGLGGSYALNDKVNMIIGGAAVYTAAGEADATNHAPYGATNEYTYDSAWHYALSTKLRIAF</sequence>
<evidence type="ECO:0000256" key="1">
    <source>
        <dbReference type="ARBA" id="ARBA00004571"/>
    </source>
</evidence>
<accession>A0A166AUW4</accession>
<dbReference type="PANTHER" id="PTHR35093:SF8">
    <property type="entry name" value="OUTER MEMBRANE PROTEIN NMB0088-RELATED"/>
    <property type="match status" value="1"/>
</dbReference>
<dbReference type="InterPro" id="IPR005017">
    <property type="entry name" value="OMPP1/FadL/TodX"/>
</dbReference>
<comment type="caution">
    <text evidence="9">The sequence shown here is derived from an EMBL/GenBank/DDBJ whole genome shotgun (WGS) entry which is preliminary data.</text>
</comment>
<evidence type="ECO:0000256" key="8">
    <source>
        <dbReference type="SAM" id="SignalP"/>
    </source>
</evidence>
<dbReference type="PATRIC" id="fig|989403.3.peg.937"/>